<name>A0A9D4R8X1_DREPO</name>
<evidence type="ECO:0000313" key="2">
    <source>
        <dbReference type="Proteomes" id="UP000828390"/>
    </source>
</evidence>
<sequence>MNFASIGLGLAPPGFPDLCDLSISLMETFATSSLHRFSPISSIDSPASEAGSGKPEMLFLGLYCSDSVRSFPSSATR</sequence>
<accession>A0A9D4R8X1</accession>
<protein>
    <submittedName>
        <fullName evidence="1">Uncharacterized protein</fullName>
    </submittedName>
</protein>
<proteinExistence type="predicted"/>
<keyword evidence="2" id="KW-1185">Reference proteome</keyword>
<reference evidence="1" key="1">
    <citation type="journal article" date="2019" name="bioRxiv">
        <title>The Genome of the Zebra Mussel, Dreissena polymorpha: A Resource for Invasive Species Research.</title>
        <authorList>
            <person name="McCartney M.A."/>
            <person name="Auch B."/>
            <person name="Kono T."/>
            <person name="Mallez S."/>
            <person name="Zhang Y."/>
            <person name="Obille A."/>
            <person name="Becker A."/>
            <person name="Abrahante J.E."/>
            <person name="Garbe J."/>
            <person name="Badalamenti J.P."/>
            <person name="Herman A."/>
            <person name="Mangelson H."/>
            <person name="Liachko I."/>
            <person name="Sullivan S."/>
            <person name="Sone E.D."/>
            <person name="Koren S."/>
            <person name="Silverstein K.A.T."/>
            <person name="Beckman K.B."/>
            <person name="Gohl D.M."/>
        </authorList>
    </citation>
    <scope>NUCLEOTIDE SEQUENCE</scope>
    <source>
        <strain evidence="1">Duluth1</strain>
        <tissue evidence="1">Whole animal</tissue>
    </source>
</reference>
<dbReference type="AlphaFoldDB" id="A0A9D4R8X1"/>
<evidence type="ECO:0000313" key="1">
    <source>
        <dbReference type="EMBL" id="KAH3857580.1"/>
    </source>
</evidence>
<organism evidence="1 2">
    <name type="scientific">Dreissena polymorpha</name>
    <name type="common">Zebra mussel</name>
    <name type="synonym">Mytilus polymorpha</name>
    <dbReference type="NCBI Taxonomy" id="45954"/>
    <lineage>
        <taxon>Eukaryota</taxon>
        <taxon>Metazoa</taxon>
        <taxon>Spiralia</taxon>
        <taxon>Lophotrochozoa</taxon>
        <taxon>Mollusca</taxon>
        <taxon>Bivalvia</taxon>
        <taxon>Autobranchia</taxon>
        <taxon>Heteroconchia</taxon>
        <taxon>Euheterodonta</taxon>
        <taxon>Imparidentia</taxon>
        <taxon>Neoheterodontei</taxon>
        <taxon>Myida</taxon>
        <taxon>Dreissenoidea</taxon>
        <taxon>Dreissenidae</taxon>
        <taxon>Dreissena</taxon>
    </lineage>
</organism>
<dbReference type="EMBL" id="JAIWYP010000003">
    <property type="protein sequence ID" value="KAH3857580.1"/>
    <property type="molecule type" value="Genomic_DNA"/>
</dbReference>
<reference evidence="1" key="2">
    <citation type="submission" date="2020-11" db="EMBL/GenBank/DDBJ databases">
        <authorList>
            <person name="McCartney M.A."/>
            <person name="Auch B."/>
            <person name="Kono T."/>
            <person name="Mallez S."/>
            <person name="Becker A."/>
            <person name="Gohl D.M."/>
            <person name="Silverstein K.A.T."/>
            <person name="Koren S."/>
            <person name="Bechman K.B."/>
            <person name="Herman A."/>
            <person name="Abrahante J.E."/>
            <person name="Garbe J."/>
        </authorList>
    </citation>
    <scope>NUCLEOTIDE SEQUENCE</scope>
    <source>
        <strain evidence="1">Duluth1</strain>
        <tissue evidence="1">Whole animal</tissue>
    </source>
</reference>
<gene>
    <name evidence="1" type="ORF">DPMN_100190</name>
</gene>
<dbReference type="Proteomes" id="UP000828390">
    <property type="component" value="Unassembled WGS sequence"/>
</dbReference>
<comment type="caution">
    <text evidence="1">The sequence shown here is derived from an EMBL/GenBank/DDBJ whole genome shotgun (WGS) entry which is preliminary data.</text>
</comment>